<feature type="compositionally biased region" description="Polar residues" evidence="1">
    <location>
        <begin position="196"/>
        <end position="206"/>
    </location>
</feature>
<evidence type="ECO:0000313" key="4">
    <source>
        <dbReference type="Proteomes" id="UP001432027"/>
    </source>
</evidence>
<accession>A0AAV5UJF8</accession>
<keyword evidence="2" id="KW-0732">Signal</keyword>
<dbReference type="EMBL" id="BTSX01000006">
    <property type="protein sequence ID" value="GMT06509.1"/>
    <property type="molecule type" value="Genomic_DNA"/>
</dbReference>
<feature type="signal peptide" evidence="2">
    <location>
        <begin position="1"/>
        <end position="20"/>
    </location>
</feature>
<gene>
    <name evidence="3" type="ORF">PENTCL1PPCAC_28683</name>
</gene>
<sequence length="206" mass="23965">MFFFLHIFVVCFYLCKTTVSRMDHFEMGRGSRQFYYKGRDKKRHGPYTEQEMQIFNSSHGFPRNLKVTMVTNCAKYDSKFKDFVGINGAPAPFSFTGQGCRKLNLMEHEELLNEKTDIALREIEKMRTALNRLAGSDLPSSSYPTRRDDRPESNPRRNGNPIDHTSVNVKQENPSIEQHHETRSSKSNDSADYRNNRVSQDINNDR</sequence>
<dbReference type="SUPFAM" id="SSF55277">
    <property type="entry name" value="GYF domain"/>
    <property type="match status" value="1"/>
</dbReference>
<keyword evidence="4" id="KW-1185">Reference proteome</keyword>
<feature type="compositionally biased region" description="Polar residues" evidence="1">
    <location>
        <begin position="163"/>
        <end position="176"/>
    </location>
</feature>
<dbReference type="AlphaFoldDB" id="A0AAV5UJF8"/>
<reference evidence="3" key="1">
    <citation type="submission" date="2023-10" db="EMBL/GenBank/DDBJ databases">
        <title>Genome assembly of Pristionchus species.</title>
        <authorList>
            <person name="Yoshida K."/>
            <person name="Sommer R.J."/>
        </authorList>
    </citation>
    <scope>NUCLEOTIDE SEQUENCE</scope>
    <source>
        <strain evidence="3">RS0144</strain>
    </source>
</reference>
<comment type="caution">
    <text evidence="3">The sequence shown here is derived from an EMBL/GenBank/DDBJ whole genome shotgun (WGS) entry which is preliminary data.</text>
</comment>
<name>A0AAV5UJF8_9BILA</name>
<evidence type="ECO:0000256" key="1">
    <source>
        <dbReference type="SAM" id="MobiDB-lite"/>
    </source>
</evidence>
<organism evidence="3 4">
    <name type="scientific">Pristionchus entomophagus</name>
    <dbReference type="NCBI Taxonomy" id="358040"/>
    <lineage>
        <taxon>Eukaryota</taxon>
        <taxon>Metazoa</taxon>
        <taxon>Ecdysozoa</taxon>
        <taxon>Nematoda</taxon>
        <taxon>Chromadorea</taxon>
        <taxon>Rhabditida</taxon>
        <taxon>Rhabditina</taxon>
        <taxon>Diplogasteromorpha</taxon>
        <taxon>Diplogasteroidea</taxon>
        <taxon>Neodiplogasteridae</taxon>
        <taxon>Pristionchus</taxon>
    </lineage>
</organism>
<evidence type="ECO:0000313" key="3">
    <source>
        <dbReference type="EMBL" id="GMT06509.1"/>
    </source>
</evidence>
<feature type="region of interest" description="Disordered" evidence="1">
    <location>
        <begin position="131"/>
        <end position="206"/>
    </location>
</feature>
<evidence type="ECO:0000256" key="2">
    <source>
        <dbReference type="SAM" id="SignalP"/>
    </source>
</evidence>
<dbReference type="Proteomes" id="UP001432027">
    <property type="component" value="Unassembled WGS sequence"/>
</dbReference>
<feature type="compositionally biased region" description="Basic and acidic residues" evidence="1">
    <location>
        <begin position="177"/>
        <end position="195"/>
    </location>
</feature>
<feature type="chain" id="PRO_5043473132" evidence="2">
    <location>
        <begin position="21"/>
        <end position="206"/>
    </location>
</feature>
<dbReference type="InterPro" id="IPR035445">
    <property type="entry name" value="GYF-like_dom_sf"/>
</dbReference>
<feature type="compositionally biased region" description="Basic and acidic residues" evidence="1">
    <location>
        <begin position="145"/>
        <end position="155"/>
    </location>
</feature>
<proteinExistence type="predicted"/>
<protein>
    <submittedName>
        <fullName evidence="3">Uncharacterized protein</fullName>
    </submittedName>
</protein>